<dbReference type="EMBL" id="CAKKNE010000005">
    <property type="protein sequence ID" value="CAH0376285.1"/>
    <property type="molecule type" value="Genomic_DNA"/>
</dbReference>
<organism evidence="3 4">
    <name type="scientific">Pelagomonas calceolata</name>
    <dbReference type="NCBI Taxonomy" id="35677"/>
    <lineage>
        <taxon>Eukaryota</taxon>
        <taxon>Sar</taxon>
        <taxon>Stramenopiles</taxon>
        <taxon>Ochrophyta</taxon>
        <taxon>Pelagophyceae</taxon>
        <taxon>Pelagomonadales</taxon>
        <taxon>Pelagomonadaceae</taxon>
        <taxon>Pelagomonas</taxon>
    </lineage>
</organism>
<feature type="transmembrane region" description="Helical" evidence="1">
    <location>
        <begin position="89"/>
        <end position="110"/>
    </location>
</feature>
<evidence type="ECO:0000256" key="1">
    <source>
        <dbReference type="SAM" id="Phobius"/>
    </source>
</evidence>
<name>A0A8J2X2M9_9STRA</name>
<keyword evidence="4" id="KW-1185">Reference proteome</keyword>
<accession>A0A8J2X2M9</accession>
<evidence type="ECO:0000256" key="2">
    <source>
        <dbReference type="SAM" id="SignalP"/>
    </source>
</evidence>
<proteinExistence type="predicted"/>
<dbReference type="Proteomes" id="UP000789595">
    <property type="component" value="Unassembled WGS sequence"/>
</dbReference>
<evidence type="ECO:0000313" key="4">
    <source>
        <dbReference type="Proteomes" id="UP000789595"/>
    </source>
</evidence>
<feature type="signal peptide" evidence="2">
    <location>
        <begin position="1"/>
        <end position="16"/>
    </location>
</feature>
<sequence length="170" mass="18567">MRAALALLALAVPAACFVSPQRRLAARPLFAEENADFDPNAKVSQLDEVLIQWGIKDDPRVPEECRVDPMTRIKEAGKAGVAAYTLTEFAFWLGSVPLAIALVAYTTGSLPDFATTEGKEAVAGYVFVFINFARVIVPLRIALALALAPWCERNIIEKFFPAKVPDECEV</sequence>
<keyword evidence="2" id="KW-0732">Signal</keyword>
<feature type="transmembrane region" description="Helical" evidence="1">
    <location>
        <begin position="122"/>
        <end position="150"/>
    </location>
</feature>
<evidence type="ECO:0000313" key="3">
    <source>
        <dbReference type="EMBL" id="CAH0376285.1"/>
    </source>
</evidence>
<keyword evidence="1" id="KW-0472">Membrane</keyword>
<dbReference type="OrthoDB" id="201045at2759"/>
<dbReference type="AlphaFoldDB" id="A0A8J2X2M9"/>
<feature type="chain" id="PRO_5035266720" evidence="2">
    <location>
        <begin position="17"/>
        <end position="170"/>
    </location>
</feature>
<keyword evidence="1" id="KW-1133">Transmembrane helix</keyword>
<keyword evidence="1" id="KW-0812">Transmembrane</keyword>
<gene>
    <name evidence="3" type="ORF">PECAL_5P08540</name>
</gene>
<reference evidence="3" key="1">
    <citation type="submission" date="2021-11" db="EMBL/GenBank/DDBJ databases">
        <authorList>
            <consortium name="Genoscope - CEA"/>
            <person name="William W."/>
        </authorList>
    </citation>
    <scope>NUCLEOTIDE SEQUENCE</scope>
</reference>
<comment type="caution">
    <text evidence="3">The sequence shown here is derived from an EMBL/GenBank/DDBJ whole genome shotgun (WGS) entry which is preliminary data.</text>
</comment>
<protein>
    <submittedName>
        <fullName evidence="3">Uncharacterized protein</fullName>
    </submittedName>
</protein>